<feature type="non-terminal residue" evidence="2">
    <location>
        <position position="1"/>
    </location>
</feature>
<keyword evidence="3" id="KW-1185">Reference proteome</keyword>
<feature type="non-terminal residue" evidence="2">
    <location>
        <position position="134"/>
    </location>
</feature>
<evidence type="ECO:0000313" key="3">
    <source>
        <dbReference type="Proteomes" id="UP000799118"/>
    </source>
</evidence>
<accession>A0A6A4HYA2</accession>
<name>A0A6A4HYA2_9AGAR</name>
<reference evidence="2" key="1">
    <citation type="journal article" date="2019" name="Environ. Microbiol.">
        <title>Fungal ecological strategies reflected in gene transcription - a case study of two litter decomposers.</title>
        <authorList>
            <person name="Barbi F."/>
            <person name="Kohler A."/>
            <person name="Barry K."/>
            <person name="Baskaran P."/>
            <person name="Daum C."/>
            <person name="Fauchery L."/>
            <person name="Ihrmark K."/>
            <person name="Kuo A."/>
            <person name="LaButti K."/>
            <person name="Lipzen A."/>
            <person name="Morin E."/>
            <person name="Grigoriev I.V."/>
            <person name="Henrissat B."/>
            <person name="Lindahl B."/>
            <person name="Martin F."/>
        </authorList>
    </citation>
    <scope>NUCLEOTIDE SEQUENCE</scope>
    <source>
        <strain evidence="2">JB14</strain>
    </source>
</reference>
<dbReference type="Pfam" id="PF18803">
    <property type="entry name" value="CxC2"/>
    <property type="match status" value="1"/>
</dbReference>
<protein>
    <recommendedName>
        <fullName evidence="1">CxC2-like cysteine cluster KDZ transposase-associated domain-containing protein</fullName>
    </recommendedName>
</protein>
<dbReference type="Proteomes" id="UP000799118">
    <property type="component" value="Unassembled WGS sequence"/>
</dbReference>
<organism evidence="2 3">
    <name type="scientific">Gymnopus androsaceus JB14</name>
    <dbReference type="NCBI Taxonomy" id="1447944"/>
    <lineage>
        <taxon>Eukaryota</taxon>
        <taxon>Fungi</taxon>
        <taxon>Dikarya</taxon>
        <taxon>Basidiomycota</taxon>
        <taxon>Agaricomycotina</taxon>
        <taxon>Agaricomycetes</taxon>
        <taxon>Agaricomycetidae</taxon>
        <taxon>Agaricales</taxon>
        <taxon>Marasmiineae</taxon>
        <taxon>Omphalotaceae</taxon>
        <taxon>Gymnopus</taxon>
    </lineage>
</organism>
<dbReference type="EMBL" id="ML769424">
    <property type="protein sequence ID" value="KAE9403519.1"/>
    <property type="molecule type" value="Genomic_DNA"/>
</dbReference>
<proteinExistence type="predicted"/>
<gene>
    <name evidence="2" type="ORF">BT96DRAFT_769068</name>
</gene>
<dbReference type="AlphaFoldDB" id="A0A6A4HYA2"/>
<feature type="domain" description="CxC2-like cysteine cluster KDZ transposase-associated" evidence="1">
    <location>
        <begin position="72"/>
        <end position="134"/>
    </location>
</feature>
<evidence type="ECO:0000313" key="2">
    <source>
        <dbReference type="EMBL" id="KAE9403519.1"/>
    </source>
</evidence>
<evidence type="ECO:0000259" key="1">
    <source>
        <dbReference type="Pfam" id="PF18803"/>
    </source>
</evidence>
<sequence length="134" mass="15329">YQQIFLDEILRHDGRGCCRLAAGVLGLYECLDCLMIDLLCEKCIVRRHRSLPLHRVQVGCLWQGELFQKCSLKDLGVVIHLDHQTRCPLPQKCNPSLRILDSTGIHEVNLFFCGCPSANPHYIQLLRRSLYPAT</sequence>
<dbReference type="OrthoDB" id="2682806at2759"/>
<dbReference type="InterPro" id="IPR041457">
    <property type="entry name" value="CxC2_KDZ-assoc"/>
</dbReference>